<dbReference type="SMART" id="SM00332">
    <property type="entry name" value="PP2Cc"/>
    <property type="match status" value="1"/>
</dbReference>
<dbReference type="CDD" id="cd00143">
    <property type="entry name" value="PP2Cc"/>
    <property type="match status" value="1"/>
</dbReference>
<reference evidence="2 3" key="1">
    <citation type="submission" date="2013-07" db="EMBL/GenBank/DDBJ databases">
        <authorList>
            <consortium name="DOE Joint Genome Institute"/>
            <person name="Reeve W."/>
            <person name="Huntemann M."/>
            <person name="Han J."/>
            <person name="Chen A."/>
            <person name="Kyrpides N."/>
            <person name="Mavromatis K."/>
            <person name="Markowitz V."/>
            <person name="Palaniappan K."/>
            <person name="Ivanova N."/>
            <person name="Schaumberg A."/>
            <person name="Pati A."/>
            <person name="Liolios K."/>
            <person name="Nordberg H.P."/>
            <person name="Cantor M.N."/>
            <person name="Hua S.X."/>
            <person name="Woyke T."/>
        </authorList>
    </citation>
    <scope>NUCLEOTIDE SEQUENCE [LARGE SCALE GENOMIC DNA]</scope>
    <source>
        <strain evidence="2 3">DSM 43889</strain>
    </source>
</reference>
<dbReference type="EMBL" id="AUBJ02000001">
    <property type="protein sequence ID" value="MCP2329982.1"/>
    <property type="molecule type" value="Genomic_DNA"/>
</dbReference>
<organism evidence="2 3">
    <name type="scientific">Actinoalloteichus caeruleus DSM 43889</name>
    <dbReference type="NCBI Taxonomy" id="1120930"/>
    <lineage>
        <taxon>Bacteria</taxon>
        <taxon>Bacillati</taxon>
        <taxon>Actinomycetota</taxon>
        <taxon>Actinomycetes</taxon>
        <taxon>Pseudonocardiales</taxon>
        <taxon>Pseudonocardiaceae</taxon>
        <taxon>Actinoalloteichus</taxon>
        <taxon>Actinoalloteichus cyanogriseus</taxon>
    </lineage>
</organism>
<dbReference type="Pfam" id="PF13672">
    <property type="entry name" value="PP2C_2"/>
    <property type="match status" value="1"/>
</dbReference>
<dbReference type="InterPro" id="IPR025874">
    <property type="entry name" value="DZR"/>
</dbReference>
<proteinExistence type="predicted"/>
<accession>A0ABT1JBV8</accession>
<protein>
    <submittedName>
        <fullName evidence="2">Serine/threonine protein phosphatase PrpC</fullName>
    </submittedName>
</protein>
<keyword evidence="3" id="KW-1185">Reference proteome</keyword>
<reference evidence="2 3" key="2">
    <citation type="submission" date="2022-06" db="EMBL/GenBank/DDBJ databases">
        <title>Genomic Encyclopedia of Type Strains, Phase I: the one thousand microbial genomes (KMG-I) project.</title>
        <authorList>
            <person name="Kyrpides N."/>
        </authorList>
    </citation>
    <scope>NUCLEOTIDE SEQUENCE [LARGE SCALE GENOMIC DNA]</scope>
    <source>
        <strain evidence="2 3">DSM 43889</strain>
    </source>
</reference>
<evidence type="ECO:0000259" key="1">
    <source>
        <dbReference type="PROSITE" id="PS51746"/>
    </source>
</evidence>
<dbReference type="Proteomes" id="UP000791080">
    <property type="component" value="Unassembled WGS sequence"/>
</dbReference>
<dbReference type="PROSITE" id="PS51746">
    <property type="entry name" value="PPM_2"/>
    <property type="match status" value="1"/>
</dbReference>
<feature type="domain" description="PPM-type phosphatase" evidence="1">
    <location>
        <begin position="90"/>
        <end position="343"/>
    </location>
</feature>
<dbReference type="InterPro" id="IPR001932">
    <property type="entry name" value="PPM-type_phosphatase-like_dom"/>
</dbReference>
<evidence type="ECO:0000313" key="3">
    <source>
        <dbReference type="Proteomes" id="UP000791080"/>
    </source>
</evidence>
<comment type="caution">
    <text evidence="2">The sequence shown here is derived from an EMBL/GenBank/DDBJ whole genome shotgun (WGS) entry which is preliminary data.</text>
</comment>
<gene>
    <name evidence="2" type="ORF">G443_000252</name>
</gene>
<name>A0ABT1JBV8_ACTCY</name>
<evidence type="ECO:0000313" key="2">
    <source>
        <dbReference type="EMBL" id="MCP2329982.1"/>
    </source>
</evidence>
<dbReference type="RefSeq" id="WP_051313942.1">
    <property type="nucleotide sequence ID" value="NZ_AUBJ02000001.1"/>
</dbReference>
<dbReference type="InterPro" id="IPR036457">
    <property type="entry name" value="PPM-type-like_dom_sf"/>
</dbReference>
<dbReference type="Pfam" id="PF12773">
    <property type="entry name" value="DZR"/>
    <property type="match status" value="1"/>
</dbReference>
<dbReference type="SUPFAM" id="SSF81606">
    <property type="entry name" value="PP2C-like"/>
    <property type="match status" value="1"/>
</dbReference>
<sequence length="353" mass="37250">MNEQLSLRPARDGLGPHCPRCDSPGEPGDRFCEACGADLVVQEAQAALCPDCGAEVEVTTTHVDTAGQCAACARRTLAAPPDRMELDLGTVVGVSDRGLRHRRNEDALALRVLCGTDDEPLAAVAVVCDGVSSSSTPEDASRTAAYTAAELLAEAARDDLDAMTATRSAVRSAVEAVSALRVGDDPEPPSCTYVSAVVTPSEVTVGWIGDSRAYWLAAPEPTGQPSGTPSSRLTTDHSWAQQMVDLGQLSEEEAQADRRANALCRWVGADCDGRPPNLAAIRPTAPGWVLLCSDGMWHYLREADDLARLVAVFDDPLDAARALTRLALDGGGHDNITVALVPFPLRETTSPRG</sequence>
<dbReference type="Gene3D" id="3.60.40.10">
    <property type="entry name" value="PPM-type phosphatase domain"/>
    <property type="match status" value="1"/>
</dbReference>